<reference evidence="2" key="1">
    <citation type="submission" date="2016-10" db="EMBL/GenBank/DDBJ databases">
        <authorList>
            <person name="Varghese N."/>
            <person name="Submissions S."/>
        </authorList>
    </citation>
    <scope>NUCLEOTIDE SEQUENCE [LARGE SCALE GENOMIC DNA]</scope>
    <source>
        <strain evidence="2">CGMCC 1.9150</strain>
    </source>
</reference>
<sequence>MQLPHQRQVQVTPKSRLSITTYTASLRLQDLDLGTQQGQRVEHDVDCTSHRPVGFIHRDGDVELLNRALLPDLTDHLDAEQSVLCDLIKISEVNDEEELALRFWYEERAWCQHHRHSRYTPRTPSWQDIVTILIENDDVALAVARCLFGRKTLRLIDLQWLCAERASLATISTFRTQLEYQNAA</sequence>
<evidence type="ECO:0000313" key="2">
    <source>
        <dbReference type="Proteomes" id="UP000198807"/>
    </source>
</evidence>
<dbReference type="AlphaFoldDB" id="A0A1H7VM61"/>
<gene>
    <name evidence="1" type="ORF">SAMN04488129_1264</name>
</gene>
<name>A0A1H7VM61_9GAMM</name>
<protein>
    <submittedName>
        <fullName evidence="1">Uncharacterized protein</fullName>
    </submittedName>
</protein>
<dbReference type="Proteomes" id="UP000198807">
    <property type="component" value="Unassembled WGS sequence"/>
</dbReference>
<dbReference type="STRING" id="650850.SAMN04488129_1264"/>
<keyword evidence="2" id="KW-1185">Reference proteome</keyword>
<proteinExistence type="predicted"/>
<accession>A0A1H7VM61</accession>
<dbReference type="RefSeq" id="WP_089715576.1">
    <property type="nucleotide sequence ID" value="NZ_FOBC01000026.1"/>
</dbReference>
<organism evidence="1 2">
    <name type="scientific">Halomonas daqiaonensis</name>
    <dbReference type="NCBI Taxonomy" id="650850"/>
    <lineage>
        <taxon>Bacteria</taxon>
        <taxon>Pseudomonadati</taxon>
        <taxon>Pseudomonadota</taxon>
        <taxon>Gammaproteobacteria</taxon>
        <taxon>Oceanospirillales</taxon>
        <taxon>Halomonadaceae</taxon>
        <taxon>Halomonas</taxon>
    </lineage>
</organism>
<dbReference type="EMBL" id="FOBC01000026">
    <property type="protein sequence ID" value="SEM10124.1"/>
    <property type="molecule type" value="Genomic_DNA"/>
</dbReference>
<evidence type="ECO:0000313" key="1">
    <source>
        <dbReference type="EMBL" id="SEM10124.1"/>
    </source>
</evidence>